<keyword evidence="6" id="KW-1185">Reference proteome</keyword>
<dbReference type="GO" id="GO:0019205">
    <property type="term" value="F:nucleobase-containing compound kinase activity"/>
    <property type="evidence" value="ECO:0007669"/>
    <property type="project" value="InterPro"/>
</dbReference>
<evidence type="ECO:0000256" key="3">
    <source>
        <dbReference type="ARBA" id="ARBA00022777"/>
    </source>
</evidence>
<keyword evidence="1" id="KW-0808">Transferase</keyword>
<dbReference type="AlphaFoldDB" id="A0A9N9XS76"/>
<feature type="compositionally biased region" description="Acidic residues" evidence="4">
    <location>
        <begin position="324"/>
        <end position="335"/>
    </location>
</feature>
<organism evidence="5 6">
    <name type="scientific">Phyllotreta striolata</name>
    <name type="common">Striped flea beetle</name>
    <name type="synonym">Crioceris striolata</name>
    <dbReference type="NCBI Taxonomy" id="444603"/>
    <lineage>
        <taxon>Eukaryota</taxon>
        <taxon>Metazoa</taxon>
        <taxon>Ecdysozoa</taxon>
        <taxon>Arthropoda</taxon>
        <taxon>Hexapoda</taxon>
        <taxon>Insecta</taxon>
        <taxon>Pterygota</taxon>
        <taxon>Neoptera</taxon>
        <taxon>Endopterygota</taxon>
        <taxon>Coleoptera</taxon>
        <taxon>Polyphaga</taxon>
        <taxon>Cucujiformia</taxon>
        <taxon>Chrysomeloidea</taxon>
        <taxon>Chrysomelidae</taxon>
        <taxon>Galerucinae</taxon>
        <taxon>Alticini</taxon>
        <taxon>Phyllotreta</taxon>
    </lineage>
</organism>
<dbReference type="GO" id="GO:0005524">
    <property type="term" value="F:ATP binding"/>
    <property type="evidence" value="ECO:0007669"/>
    <property type="project" value="InterPro"/>
</dbReference>
<dbReference type="OrthoDB" id="442176at2759"/>
<sequence length="335" mass="37854">MGSSMSCVSTRPSQAVYDMTPVRNKNLPIIWIAGQPNTGKKTLGRLIKDRYEFEYINITELLRDEANKNTKKAHVINEAFKGKKKVTDPIVIDLLKESLLNSTNDKGFVITNFPKTQKQAERFIREIANVNFIFYFYSELPMLIERAQEKSGVTLDPETLRRDIAVATRDLKICLSRFTLKIESINTSSSPEETFVKVENALIRRINATPIKTETDYVQPQNSKIKHVPPPPPPLNYMDECGNKDKSLIVTPLKPEETKPEESKLSLKKETKPAGQLGELTKPSLSKLEKKDTKTADKSKDEEDEKKGKKKSVEILKPNGADQSVEDEESISLDS</sequence>
<evidence type="ECO:0000256" key="2">
    <source>
        <dbReference type="ARBA" id="ARBA00022741"/>
    </source>
</evidence>
<feature type="region of interest" description="Disordered" evidence="4">
    <location>
        <begin position="213"/>
        <end position="232"/>
    </location>
</feature>
<dbReference type="PANTHER" id="PTHR23359">
    <property type="entry name" value="NUCLEOTIDE KINASE"/>
    <property type="match status" value="1"/>
</dbReference>
<feature type="compositionally biased region" description="Basic and acidic residues" evidence="4">
    <location>
        <begin position="254"/>
        <end position="272"/>
    </location>
</feature>
<keyword evidence="3" id="KW-0418">Kinase</keyword>
<dbReference type="InterPro" id="IPR027417">
    <property type="entry name" value="P-loop_NTPase"/>
</dbReference>
<feature type="compositionally biased region" description="Polar residues" evidence="4">
    <location>
        <begin position="213"/>
        <end position="223"/>
    </location>
</feature>
<protein>
    <submittedName>
        <fullName evidence="5">Uncharacterized protein</fullName>
    </submittedName>
</protein>
<evidence type="ECO:0000313" key="5">
    <source>
        <dbReference type="EMBL" id="CAG9859943.1"/>
    </source>
</evidence>
<feature type="region of interest" description="Disordered" evidence="4">
    <location>
        <begin position="250"/>
        <end position="335"/>
    </location>
</feature>
<evidence type="ECO:0000256" key="4">
    <source>
        <dbReference type="SAM" id="MobiDB-lite"/>
    </source>
</evidence>
<dbReference type="InterPro" id="IPR000850">
    <property type="entry name" value="Adenylat/UMP-CMP_kin"/>
</dbReference>
<dbReference type="Pfam" id="PF00406">
    <property type="entry name" value="ADK"/>
    <property type="match status" value="1"/>
</dbReference>
<name>A0A9N9XS76_PHYSR</name>
<reference evidence="5" key="1">
    <citation type="submission" date="2022-01" db="EMBL/GenBank/DDBJ databases">
        <authorList>
            <person name="King R."/>
        </authorList>
    </citation>
    <scope>NUCLEOTIDE SEQUENCE</scope>
</reference>
<dbReference type="EMBL" id="OU900096">
    <property type="protein sequence ID" value="CAG9859943.1"/>
    <property type="molecule type" value="Genomic_DNA"/>
</dbReference>
<feature type="compositionally biased region" description="Basic and acidic residues" evidence="4">
    <location>
        <begin position="287"/>
        <end position="314"/>
    </location>
</feature>
<dbReference type="SUPFAM" id="SSF52540">
    <property type="entry name" value="P-loop containing nucleoside triphosphate hydrolases"/>
    <property type="match status" value="1"/>
</dbReference>
<gene>
    <name evidence="5" type="ORF">PHYEVI_LOCUS6302</name>
</gene>
<evidence type="ECO:0000313" key="6">
    <source>
        <dbReference type="Proteomes" id="UP001153712"/>
    </source>
</evidence>
<accession>A0A9N9XS76</accession>
<keyword evidence="2" id="KW-0547">Nucleotide-binding</keyword>
<proteinExistence type="predicted"/>
<evidence type="ECO:0000256" key="1">
    <source>
        <dbReference type="ARBA" id="ARBA00022679"/>
    </source>
</evidence>
<dbReference type="Gene3D" id="3.40.50.300">
    <property type="entry name" value="P-loop containing nucleotide triphosphate hydrolases"/>
    <property type="match status" value="1"/>
</dbReference>
<dbReference type="Proteomes" id="UP001153712">
    <property type="component" value="Chromosome 3"/>
</dbReference>
<dbReference type="GO" id="GO:0006139">
    <property type="term" value="P:nucleobase-containing compound metabolic process"/>
    <property type="evidence" value="ECO:0007669"/>
    <property type="project" value="InterPro"/>
</dbReference>